<protein>
    <recommendedName>
        <fullName evidence="4">L-ornithine N(5)-oxygenase</fullName>
    </recommendedName>
</protein>
<dbReference type="SUPFAM" id="SSF51905">
    <property type="entry name" value="FAD/NAD(P)-binding domain"/>
    <property type="match status" value="2"/>
</dbReference>
<feature type="compositionally biased region" description="Polar residues" evidence="1">
    <location>
        <begin position="164"/>
        <end position="174"/>
    </location>
</feature>
<evidence type="ECO:0000256" key="1">
    <source>
        <dbReference type="SAM" id="MobiDB-lite"/>
    </source>
</evidence>
<dbReference type="InterPro" id="IPR036188">
    <property type="entry name" value="FAD/NAD-bd_sf"/>
</dbReference>
<dbReference type="PANTHER" id="PTHR38663:SF1">
    <property type="entry name" value="L-ORNITHINE N(5)-MONOOXYGENASE"/>
    <property type="match status" value="1"/>
</dbReference>
<sequence length="555" mass="61762">SSKMEETNQQHIHDVLIVGAGPCGLALAARIRENTPGALFTESEHQRFHWMKASSTSKLNSKPIRTSRRSNTAPDRLLSGPQVPEGVDIKVLDESGDKWMAAWNERFERLNISHLRSPMFFQIDPKDRDGLLGFAHREERENELREIKGVVGKDLSKHQRKQSLKNGSKSQETSYLDERDRKDMFRPSQALFKEHCWDVARHYGLEDVVEKSRVTSVSYESGPAGEPGIFTVETSTGVKKARVVVFATGPSAPPVLPPSCSFCHERNEGVSHAFEPTALPDCVLPVPILDKIKAGEEITVGVVGGGLTSAQISDAAIKRGVTKVHHIMRGPMKIKHFDMDLSWVGKYKNFHLASFWSADSDEERWEMIKEARNGGSITPEYKKILENLIKAGKVDLYKYTEVIDATWDTNTQMWTLITSPPIPDLKVHHLVYATGIPTDFTQIPALKPLLESAPINSVGGIPCCTNELMWNDDIPFFFTGRLAALRLGPAAPNLDGARQGAERIAGKIAEIFGRRRRDSGYASEAADGERVDMRRLGLGRDNQFEVLAALEDDDS</sequence>
<evidence type="ECO:0000313" key="3">
    <source>
        <dbReference type="Proteomes" id="UP000696280"/>
    </source>
</evidence>
<proteinExistence type="predicted"/>
<feature type="non-terminal residue" evidence="2">
    <location>
        <position position="1"/>
    </location>
</feature>
<dbReference type="EMBL" id="CAJVRL010000002">
    <property type="protein sequence ID" value="CAG8949391.1"/>
    <property type="molecule type" value="Genomic_DNA"/>
</dbReference>
<reference evidence="2" key="1">
    <citation type="submission" date="2021-07" db="EMBL/GenBank/DDBJ databases">
        <authorList>
            <person name="Durling M."/>
        </authorList>
    </citation>
    <scope>NUCLEOTIDE SEQUENCE</scope>
</reference>
<name>A0A9N9KLW1_9HELO</name>
<gene>
    <name evidence="2" type="ORF">HYFRA_00005019</name>
</gene>
<dbReference type="Proteomes" id="UP000696280">
    <property type="component" value="Unassembled WGS sequence"/>
</dbReference>
<feature type="region of interest" description="Disordered" evidence="1">
    <location>
        <begin position="52"/>
        <end position="82"/>
    </location>
</feature>
<dbReference type="Gene3D" id="3.50.50.60">
    <property type="entry name" value="FAD/NAD(P)-binding domain"/>
    <property type="match status" value="2"/>
</dbReference>
<evidence type="ECO:0000313" key="2">
    <source>
        <dbReference type="EMBL" id="CAG8949391.1"/>
    </source>
</evidence>
<dbReference type="OrthoDB" id="76038at2759"/>
<comment type="caution">
    <text evidence="2">The sequence shown here is derived from an EMBL/GenBank/DDBJ whole genome shotgun (WGS) entry which is preliminary data.</text>
</comment>
<feature type="compositionally biased region" description="Polar residues" evidence="1">
    <location>
        <begin position="53"/>
        <end position="73"/>
    </location>
</feature>
<keyword evidence="3" id="KW-1185">Reference proteome</keyword>
<dbReference type="AlphaFoldDB" id="A0A9N9KLW1"/>
<feature type="region of interest" description="Disordered" evidence="1">
    <location>
        <begin position="155"/>
        <end position="180"/>
    </location>
</feature>
<organism evidence="2 3">
    <name type="scientific">Hymenoscyphus fraxineus</name>
    <dbReference type="NCBI Taxonomy" id="746836"/>
    <lineage>
        <taxon>Eukaryota</taxon>
        <taxon>Fungi</taxon>
        <taxon>Dikarya</taxon>
        <taxon>Ascomycota</taxon>
        <taxon>Pezizomycotina</taxon>
        <taxon>Leotiomycetes</taxon>
        <taxon>Helotiales</taxon>
        <taxon>Helotiaceae</taxon>
        <taxon>Hymenoscyphus</taxon>
    </lineage>
</organism>
<evidence type="ECO:0008006" key="4">
    <source>
        <dbReference type="Google" id="ProtNLM"/>
    </source>
</evidence>
<accession>A0A9N9KLW1</accession>
<dbReference type="PANTHER" id="PTHR38663">
    <property type="match status" value="1"/>
</dbReference>